<dbReference type="AlphaFoldDB" id="A0AAU9JZ66"/>
<keyword evidence="3" id="KW-1185">Reference proteome</keyword>
<comment type="caution">
    <text evidence="2">The sequence shown here is derived from an EMBL/GenBank/DDBJ whole genome shotgun (WGS) entry which is preliminary data.</text>
</comment>
<evidence type="ECO:0000313" key="2">
    <source>
        <dbReference type="EMBL" id="CAG9329877.1"/>
    </source>
</evidence>
<reference evidence="2" key="1">
    <citation type="submission" date="2021-09" db="EMBL/GenBank/DDBJ databases">
        <authorList>
            <consortium name="AG Swart"/>
            <person name="Singh M."/>
            <person name="Singh A."/>
            <person name="Seah K."/>
            <person name="Emmerich C."/>
        </authorList>
    </citation>
    <scope>NUCLEOTIDE SEQUENCE</scope>
    <source>
        <strain evidence="2">ATCC30299</strain>
    </source>
</reference>
<evidence type="ECO:0000256" key="1">
    <source>
        <dbReference type="SAM" id="MobiDB-lite"/>
    </source>
</evidence>
<organism evidence="2 3">
    <name type="scientific">Blepharisma stoltei</name>
    <dbReference type="NCBI Taxonomy" id="1481888"/>
    <lineage>
        <taxon>Eukaryota</taxon>
        <taxon>Sar</taxon>
        <taxon>Alveolata</taxon>
        <taxon>Ciliophora</taxon>
        <taxon>Postciliodesmatophora</taxon>
        <taxon>Heterotrichea</taxon>
        <taxon>Heterotrichida</taxon>
        <taxon>Blepharismidae</taxon>
        <taxon>Blepharisma</taxon>
    </lineage>
</organism>
<evidence type="ECO:0000313" key="3">
    <source>
        <dbReference type="Proteomes" id="UP001162131"/>
    </source>
</evidence>
<accession>A0AAU9JZ66</accession>
<sequence>MKNKALTESFISSERIPHNSIKLQLLKTAYTHQNALRPHFEKIKKSRKLFQVQKEINIDGLFGKLKENLKVRVGIDSPVAITKLEAMKKRKENRGKKGFVSQSMDIPINTISSCSPSSPEHILKSRYNLEINNLRKRTISPVKVKISKKDIIIPVKVPSPFTLKEITPYELKEITIDDRAFTITEEQTKDLQHTDTFSANRECKSRASPGKLDTLMGTHKPQNSDFSLNGKLIPTTPLSTTRRTNSTSSTPKVAAISQRPLSQGNYPRKPNLRTYSAIDERITFRLSEEENSVSSTPFEPKETKILSSHKTSPELSVSSYASLIKLEDVDIKSIYCNTKSTHEFDKEIPIFNQTMPELTPEIEVPPVVKVQEEVHTEQFDRRLGGDTCLKEDLVPERLFSYPKIKVITILRPEKERKAFIRGSVCKGLTIRPTERKQPRCIHNIALSNC</sequence>
<gene>
    <name evidence="2" type="ORF">BSTOLATCC_MIC49993</name>
</gene>
<dbReference type="Proteomes" id="UP001162131">
    <property type="component" value="Unassembled WGS sequence"/>
</dbReference>
<proteinExistence type="predicted"/>
<name>A0AAU9JZ66_9CILI</name>
<dbReference type="EMBL" id="CAJZBQ010000050">
    <property type="protein sequence ID" value="CAG9329877.1"/>
    <property type="molecule type" value="Genomic_DNA"/>
</dbReference>
<feature type="region of interest" description="Disordered" evidence="1">
    <location>
        <begin position="221"/>
        <end position="255"/>
    </location>
</feature>
<feature type="compositionally biased region" description="Low complexity" evidence="1">
    <location>
        <begin position="234"/>
        <end position="251"/>
    </location>
</feature>
<protein>
    <submittedName>
        <fullName evidence="2">Uncharacterized protein</fullName>
    </submittedName>
</protein>